<gene>
    <name evidence="3" type="ORF">ACFSAG_04895</name>
</gene>
<dbReference type="RefSeq" id="WP_374611910.1">
    <property type="nucleotide sequence ID" value="NZ_JBHUEL010000003.1"/>
</dbReference>
<dbReference type="InterPro" id="IPR042047">
    <property type="entry name" value="SleB_dom1"/>
</dbReference>
<dbReference type="Gene3D" id="1.10.10.2520">
    <property type="entry name" value="Cell wall hydrolase SleB, domain 1"/>
    <property type="match status" value="1"/>
</dbReference>
<comment type="caution">
    <text evidence="3">The sequence shown here is derived from an EMBL/GenBank/DDBJ whole genome shotgun (WGS) entry which is preliminary data.</text>
</comment>
<dbReference type="GO" id="GO:0016787">
    <property type="term" value="F:hydrolase activity"/>
    <property type="evidence" value="ECO:0007669"/>
    <property type="project" value="UniProtKB-KW"/>
</dbReference>
<keyword evidence="4" id="KW-1185">Reference proteome</keyword>
<name>A0ABW4MD03_9SPHN</name>
<dbReference type="InterPro" id="IPR011105">
    <property type="entry name" value="Cell_wall_hydrolase_SleB"/>
</dbReference>
<reference evidence="4" key="1">
    <citation type="journal article" date="2019" name="Int. J. Syst. Evol. Microbiol.">
        <title>The Global Catalogue of Microorganisms (GCM) 10K type strain sequencing project: providing services to taxonomists for standard genome sequencing and annotation.</title>
        <authorList>
            <consortium name="The Broad Institute Genomics Platform"/>
            <consortium name="The Broad Institute Genome Sequencing Center for Infectious Disease"/>
            <person name="Wu L."/>
            <person name="Ma J."/>
        </authorList>
    </citation>
    <scope>NUCLEOTIDE SEQUENCE [LARGE SCALE GENOMIC DNA]</scope>
    <source>
        <strain evidence="4">CGMCC 1.12449</strain>
    </source>
</reference>
<dbReference type="Proteomes" id="UP001597215">
    <property type="component" value="Unassembled WGS sequence"/>
</dbReference>
<protein>
    <submittedName>
        <fullName evidence="3">Cell wall hydrolase</fullName>
    </submittedName>
</protein>
<feature type="signal peptide" evidence="1">
    <location>
        <begin position="1"/>
        <end position="26"/>
    </location>
</feature>
<evidence type="ECO:0000256" key="1">
    <source>
        <dbReference type="SAM" id="SignalP"/>
    </source>
</evidence>
<dbReference type="Pfam" id="PF07486">
    <property type="entry name" value="Hydrolase_2"/>
    <property type="match status" value="1"/>
</dbReference>
<evidence type="ECO:0000313" key="3">
    <source>
        <dbReference type="EMBL" id="MFD1766179.1"/>
    </source>
</evidence>
<evidence type="ECO:0000313" key="4">
    <source>
        <dbReference type="Proteomes" id="UP001597215"/>
    </source>
</evidence>
<feature type="domain" description="Cell wall hydrolase SleB" evidence="2">
    <location>
        <begin position="132"/>
        <end position="234"/>
    </location>
</feature>
<sequence>MKFLLKTAPAAVVSLTLLGGAAYSDAGFAFGASNGEKLSAQTISVDPVILAADQAELNSASTDTVSVTTLENGDIVFTPGTGTSAAAAEISSTDDVGKAESLADLVRAQGEAEDLDAEARCLAGAVYFEAKGESLEGQLAVARVVMARAKSGRFPTSLCGVVHQKSQFSFIRGGKMPSINTSSLHWRNAVAITQIALNDSWKSPVEGALFFHARHVSPGWRLKRLGSIDNHIFYR</sequence>
<keyword evidence="1" id="KW-0732">Signal</keyword>
<proteinExistence type="predicted"/>
<feature type="chain" id="PRO_5047344544" evidence="1">
    <location>
        <begin position="27"/>
        <end position="235"/>
    </location>
</feature>
<dbReference type="EMBL" id="JBHUEL010000003">
    <property type="protein sequence ID" value="MFD1766179.1"/>
    <property type="molecule type" value="Genomic_DNA"/>
</dbReference>
<evidence type="ECO:0000259" key="2">
    <source>
        <dbReference type="Pfam" id="PF07486"/>
    </source>
</evidence>
<organism evidence="3 4">
    <name type="scientific">Sphingorhabdus buctiana</name>
    <dbReference type="NCBI Taxonomy" id="1508805"/>
    <lineage>
        <taxon>Bacteria</taxon>
        <taxon>Pseudomonadati</taxon>
        <taxon>Pseudomonadota</taxon>
        <taxon>Alphaproteobacteria</taxon>
        <taxon>Sphingomonadales</taxon>
        <taxon>Sphingomonadaceae</taxon>
        <taxon>Sphingorhabdus</taxon>
    </lineage>
</organism>
<accession>A0ABW4MD03</accession>
<keyword evidence="3" id="KW-0378">Hydrolase</keyword>